<keyword evidence="2" id="KW-0808">Transferase</keyword>
<dbReference type="Pfam" id="PF01909">
    <property type="entry name" value="NTP_transf_2"/>
    <property type="match status" value="1"/>
</dbReference>
<proteinExistence type="predicted"/>
<gene>
    <name evidence="2" type="ORF">XE07_2189</name>
</gene>
<dbReference type="Gene3D" id="3.30.460.10">
    <property type="entry name" value="Beta Polymerase, domain 2"/>
    <property type="match status" value="1"/>
</dbReference>
<reference evidence="3" key="1">
    <citation type="journal article" date="2015" name="MBio">
        <title>Genome-Resolved Metagenomic Analysis Reveals Roles for Candidate Phyla and Other Microbial Community Members in Biogeochemical Transformations in Oil Reservoirs.</title>
        <authorList>
            <person name="Hu P."/>
            <person name="Tom L."/>
            <person name="Singh A."/>
            <person name="Thomas B.C."/>
            <person name="Baker B.J."/>
            <person name="Piceno Y.M."/>
            <person name="Andersen G.L."/>
            <person name="Banfield J.F."/>
        </authorList>
    </citation>
    <scope>NUCLEOTIDE SEQUENCE [LARGE SCALE GENOMIC DNA]</scope>
</reference>
<dbReference type="AlphaFoldDB" id="A0A101IFN5"/>
<dbReference type="PANTHER" id="PTHR33933">
    <property type="entry name" value="NUCLEOTIDYLTRANSFERASE"/>
    <property type="match status" value="1"/>
</dbReference>
<protein>
    <submittedName>
        <fullName evidence="2">Putative nucleotidyltransferase</fullName>
    </submittedName>
</protein>
<name>A0A101IFN5_9EURY</name>
<organism evidence="2 3">
    <name type="scientific">Methanothrix harundinacea</name>
    <dbReference type="NCBI Taxonomy" id="301375"/>
    <lineage>
        <taxon>Archaea</taxon>
        <taxon>Methanobacteriati</taxon>
        <taxon>Methanobacteriota</taxon>
        <taxon>Stenosarchaea group</taxon>
        <taxon>Methanomicrobia</taxon>
        <taxon>Methanotrichales</taxon>
        <taxon>Methanotrichaceae</taxon>
        <taxon>Methanothrix</taxon>
    </lineage>
</organism>
<dbReference type="GO" id="GO:0016779">
    <property type="term" value="F:nucleotidyltransferase activity"/>
    <property type="evidence" value="ECO:0007669"/>
    <property type="project" value="InterPro"/>
</dbReference>
<comment type="caution">
    <text evidence="2">The sequence shown here is derived from an EMBL/GenBank/DDBJ whole genome shotgun (WGS) entry which is preliminary data.</text>
</comment>
<dbReference type="Proteomes" id="UP000053961">
    <property type="component" value="Unassembled WGS sequence"/>
</dbReference>
<dbReference type="InterPro" id="IPR002934">
    <property type="entry name" value="Polymerase_NTP_transf_dom"/>
</dbReference>
<dbReference type="SUPFAM" id="SSF81301">
    <property type="entry name" value="Nucleotidyltransferase"/>
    <property type="match status" value="1"/>
</dbReference>
<dbReference type="PANTHER" id="PTHR33933:SF1">
    <property type="entry name" value="PROTEIN ADENYLYLTRANSFERASE MNTA-RELATED"/>
    <property type="match status" value="1"/>
</dbReference>
<sequence length="107" mass="11999">MDREAVLKLLEKLKVEMKEKLGDKLVQLLLFGSYSIGDYSASSDVDLLILADGDLSRAERDQIDDLIAEYSLMRHDVVISAIVYPSKTFLEYSTPFLLSVKEDGIAI</sequence>
<dbReference type="InterPro" id="IPR052548">
    <property type="entry name" value="Type_VII_TA_antitoxin"/>
</dbReference>
<dbReference type="EMBL" id="LGHB01000055">
    <property type="protein sequence ID" value="KUK94283.1"/>
    <property type="molecule type" value="Genomic_DNA"/>
</dbReference>
<evidence type="ECO:0000259" key="1">
    <source>
        <dbReference type="Pfam" id="PF01909"/>
    </source>
</evidence>
<dbReference type="CDD" id="cd05403">
    <property type="entry name" value="NT_KNTase_like"/>
    <property type="match status" value="1"/>
</dbReference>
<accession>A0A101IFN5</accession>
<evidence type="ECO:0000313" key="2">
    <source>
        <dbReference type="EMBL" id="KUK94283.1"/>
    </source>
</evidence>
<dbReference type="PATRIC" id="fig|301375.6.peg.482"/>
<dbReference type="InterPro" id="IPR043519">
    <property type="entry name" value="NT_sf"/>
</dbReference>
<feature type="domain" description="Polymerase nucleotidyl transferase" evidence="1">
    <location>
        <begin position="10"/>
        <end position="79"/>
    </location>
</feature>
<evidence type="ECO:0000313" key="3">
    <source>
        <dbReference type="Proteomes" id="UP000053961"/>
    </source>
</evidence>